<keyword evidence="3" id="KW-0808">Transferase</keyword>
<feature type="chain" id="PRO_5029799813" description="non-specific serine/threonine protein kinase" evidence="10">
    <location>
        <begin position="22"/>
        <end position="898"/>
    </location>
</feature>
<keyword evidence="2" id="KW-0723">Serine/threonine-protein kinase</keyword>
<evidence type="ECO:0000256" key="7">
    <source>
        <dbReference type="ARBA" id="ARBA00022840"/>
    </source>
</evidence>
<evidence type="ECO:0000256" key="3">
    <source>
        <dbReference type="ARBA" id="ARBA00022679"/>
    </source>
</evidence>
<evidence type="ECO:0000256" key="10">
    <source>
        <dbReference type="SAM" id="SignalP"/>
    </source>
</evidence>
<dbReference type="AlphaFoldDB" id="A0A7J6YJ78"/>
<dbReference type="SMART" id="SM00722">
    <property type="entry name" value="CASH"/>
    <property type="match status" value="1"/>
</dbReference>
<dbReference type="SUPFAM" id="SSF56112">
    <property type="entry name" value="Protein kinase-like (PK-like)"/>
    <property type="match status" value="1"/>
</dbReference>
<evidence type="ECO:0000256" key="1">
    <source>
        <dbReference type="ARBA" id="ARBA00012513"/>
    </source>
</evidence>
<reference evidence="12 13" key="1">
    <citation type="journal article" date="2019" name="Genome Biol. Evol.">
        <title>Nanopore Sequencing Significantly Improves Genome Assembly of the Protozoan Parasite Trypanosoma cruzi.</title>
        <authorList>
            <person name="Diaz-Viraque F."/>
            <person name="Pita S."/>
            <person name="Greif G."/>
            <person name="de Souza R.C.M."/>
            <person name="Iraola G."/>
            <person name="Robello C."/>
        </authorList>
    </citation>
    <scope>NUCLEOTIDE SEQUENCE [LARGE SCALE GENOMIC DNA]</scope>
    <source>
        <strain evidence="12 13">Berenice</strain>
    </source>
</reference>
<dbReference type="InterPro" id="IPR039448">
    <property type="entry name" value="Beta_helix"/>
</dbReference>
<dbReference type="InterPro" id="IPR050660">
    <property type="entry name" value="NEK_Ser/Thr_kinase"/>
</dbReference>
<dbReference type="GO" id="GO:0004674">
    <property type="term" value="F:protein serine/threonine kinase activity"/>
    <property type="evidence" value="ECO:0007669"/>
    <property type="project" value="UniProtKB-KW"/>
</dbReference>
<evidence type="ECO:0000256" key="6">
    <source>
        <dbReference type="ARBA" id="ARBA00022777"/>
    </source>
</evidence>
<dbReference type="PANTHER" id="PTHR43671:SF98">
    <property type="entry name" value="SERINE_THREONINE-PROTEIN KINASE NEK11"/>
    <property type="match status" value="1"/>
</dbReference>
<evidence type="ECO:0000256" key="5">
    <source>
        <dbReference type="ARBA" id="ARBA00022741"/>
    </source>
</evidence>
<dbReference type="PROSITE" id="PS50011">
    <property type="entry name" value="PROTEIN_KINASE_DOM"/>
    <property type="match status" value="1"/>
</dbReference>
<dbReference type="Gene3D" id="2.160.20.10">
    <property type="entry name" value="Single-stranded right-handed beta-helix, Pectin lyase-like"/>
    <property type="match status" value="1"/>
</dbReference>
<comment type="catalytic activity">
    <reaction evidence="9">
        <text>L-seryl-[protein] + ATP = O-phospho-L-seryl-[protein] + ADP + H(+)</text>
        <dbReference type="Rhea" id="RHEA:17989"/>
        <dbReference type="Rhea" id="RHEA-COMP:9863"/>
        <dbReference type="Rhea" id="RHEA-COMP:11604"/>
        <dbReference type="ChEBI" id="CHEBI:15378"/>
        <dbReference type="ChEBI" id="CHEBI:29999"/>
        <dbReference type="ChEBI" id="CHEBI:30616"/>
        <dbReference type="ChEBI" id="CHEBI:83421"/>
        <dbReference type="ChEBI" id="CHEBI:456216"/>
        <dbReference type="EC" id="2.7.11.1"/>
    </reaction>
</comment>
<dbReference type="InterPro" id="IPR012334">
    <property type="entry name" value="Pectin_lyas_fold"/>
</dbReference>
<evidence type="ECO:0000256" key="2">
    <source>
        <dbReference type="ARBA" id="ARBA00022527"/>
    </source>
</evidence>
<feature type="signal peptide" evidence="10">
    <location>
        <begin position="1"/>
        <end position="21"/>
    </location>
</feature>
<keyword evidence="10" id="KW-0732">Signal</keyword>
<proteinExistence type="predicted"/>
<evidence type="ECO:0000259" key="11">
    <source>
        <dbReference type="PROSITE" id="PS50011"/>
    </source>
</evidence>
<organism evidence="12 13">
    <name type="scientific">Trypanosoma cruzi</name>
    <dbReference type="NCBI Taxonomy" id="5693"/>
    <lineage>
        <taxon>Eukaryota</taxon>
        <taxon>Discoba</taxon>
        <taxon>Euglenozoa</taxon>
        <taxon>Kinetoplastea</taxon>
        <taxon>Metakinetoplastina</taxon>
        <taxon>Trypanosomatida</taxon>
        <taxon>Trypanosomatidae</taxon>
        <taxon>Trypanosoma</taxon>
        <taxon>Schizotrypanum</taxon>
    </lineage>
</organism>
<sequence length="898" mass="97402">MYMYSLSLSLFVCACVCVVFTVGEKAAESKGRGTTIFVKKYSGDKQGVLDTRDLIPSAQIMENYTVIGKIGGGAEGIVFRVRHEPTKKEFAMKVIRCPDHSRVNSALKEIKVLLHLRHRHVVSYVDFFLLFHNDTIRHEFVADYKNEAQLSESTRSLGFCSTGCLGSNGSPVVRNEVLSDVFCFHPSEVCVCLVMALCTSGDMQDTIEDARRRLMDIGSHPIPEAQILSWMEQCASALAFIHEQGFLHRDLKPTNVFFDDDKEIKIGDFGLAATVGLGRQSIVGTPFYLAPERMLHQVYDEKVDVWGLGVVMLELVTLQDQPINSRVLENPLVVESVVEQVTSMGFSSKLGGLLRDMLQRFPEGRPSPAAILCRLASMTATASSHCSISIPIPSAGMSCPKFSTKSCEFHEVESATLAFSHCGTALLEGCGCARDKHHSRQGHERFSLIFSRNNQTTRAHALNDVEVNTLPPENCKTNCSTIHAFSRPNLPVFNSIGGSMCGTSTEDSSNILIRSMKSTIIRVPQDYPTIATALHSAQSMPHVRKIVVAGNTIHSTPLTLDDKLPDNLKLIGENPSPVVEVNAATFAVHCTSGRGTLENFIIRHAGGRISPTDSHTDEQDPKKTLRPMAISIAGGEWKITRCRISCSAGSGISVAAGVEAIVSHCIILEVKLAGIVVLEGGQGLFEKNKFTNCGFAAFLLKKNSSARLLGNHVTDGAETGIFCQDASGLVEDNFIANNGGCGVVAKGSDAKIIFRGNRVVANGQAGFFCCDGASPIITDNEIRQNKRAGVLVKTRASPRIAKNVISCGREAGIYVFEGGAGFIEENEVRDNSNAGVLVTTGGRPHVVRNKIRGSLYEGVWVCKNGGGTFFENDLRCNEKGPKDIEKGCSVVWIGNHES</sequence>
<dbReference type="VEuPathDB" id="TriTrypDB:BCY84_01026"/>
<dbReference type="VEuPathDB" id="TriTrypDB:ECC02_000110"/>
<dbReference type="PROSITE" id="PS00108">
    <property type="entry name" value="PROTEIN_KINASE_ST"/>
    <property type="match status" value="1"/>
</dbReference>
<dbReference type="FunFam" id="1.10.510.10:FF:001286">
    <property type="entry name" value="Possible serine/threonine kinase"/>
    <property type="match status" value="1"/>
</dbReference>
<dbReference type="EC" id="2.7.11.1" evidence="1"/>
<dbReference type="GO" id="GO:0005524">
    <property type="term" value="F:ATP binding"/>
    <property type="evidence" value="ECO:0007669"/>
    <property type="project" value="UniProtKB-KW"/>
</dbReference>
<dbReference type="SUPFAM" id="SSF51126">
    <property type="entry name" value="Pectin lyase-like"/>
    <property type="match status" value="2"/>
</dbReference>
<dbReference type="Pfam" id="PF13229">
    <property type="entry name" value="Beta_helix"/>
    <property type="match status" value="1"/>
</dbReference>
<evidence type="ECO:0000256" key="9">
    <source>
        <dbReference type="ARBA" id="ARBA00048679"/>
    </source>
</evidence>
<dbReference type="InterPro" id="IPR011009">
    <property type="entry name" value="Kinase-like_dom_sf"/>
</dbReference>
<comment type="caution">
    <text evidence="12">The sequence shown here is derived from an EMBL/GenBank/DDBJ whole genome shotgun (WGS) entry which is preliminary data.</text>
</comment>
<dbReference type="Gene3D" id="3.30.200.20">
    <property type="entry name" value="Phosphorylase Kinase, domain 1"/>
    <property type="match status" value="1"/>
</dbReference>
<keyword evidence="5" id="KW-0547">Nucleotide-binding</keyword>
<dbReference type="SMART" id="SM00220">
    <property type="entry name" value="S_TKc"/>
    <property type="match status" value="1"/>
</dbReference>
<keyword evidence="6" id="KW-0418">Kinase</keyword>
<gene>
    <name evidence="12" type="ORF">ECC02_000110</name>
</gene>
<accession>A0A7J6YJ78</accession>
<dbReference type="Proteomes" id="UP000583944">
    <property type="component" value="Unassembled WGS sequence"/>
</dbReference>
<dbReference type="InterPro" id="IPR000719">
    <property type="entry name" value="Prot_kinase_dom"/>
</dbReference>
<dbReference type="Gene3D" id="1.10.510.10">
    <property type="entry name" value="Transferase(Phosphotransferase) domain 1"/>
    <property type="match status" value="1"/>
</dbReference>
<keyword evidence="7" id="KW-0067">ATP-binding</keyword>
<keyword evidence="4" id="KW-0677">Repeat</keyword>
<evidence type="ECO:0000256" key="8">
    <source>
        <dbReference type="ARBA" id="ARBA00047899"/>
    </source>
</evidence>
<dbReference type="InterPro" id="IPR006626">
    <property type="entry name" value="PbH1"/>
</dbReference>
<evidence type="ECO:0000256" key="4">
    <source>
        <dbReference type="ARBA" id="ARBA00022737"/>
    </source>
</evidence>
<dbReference type="InterPro" id="IPR011050">
    <property type="entry name" value="Pectin_lyase_fold/virulence"/>
</dbReference>
<name>A0A7J6YJ78_TRYCR</name>
<evidence type="ECO:0000313" key="13">
    <source>
        <dbReference type="Proteomes" id="UP000583944"/>
    </source>
</evidence>
<dbReference type="PANTHER" id="PTHR43671">
    <property type="entry name" value="SERINE/THREONINE-PROTEIN KINASE NEK"/>
    <property type="match status" value="1"/>
</dbReference>
<dbReference type="EMBL" id="JABDHM010000001">
    <property type="protein sequence ID" value="KAF5226609.1"/>
    <property type="molecule type" value="Genomic_DNA"/>
</dbReference>
<dbReference type="InterPro" id="IPR006633">
    <property type="entry name" value="Carb-bd_sugar_hydrolysis-dom"/>
</dbReference>
<comment type="catalytic activity">
    <reaction evidence="8">
        <text>L-threonyl-[protein] + ATP = O-phospho-L-threonyl-[protein] + ADP + H(+)</text>
        <dbReference type="Rhea" id="RHEA:46608"/>
        <dbReference type="Rhea" id="RHEA-COMP:11060"/>
        <dbReference type="Rhea" id="RHEA-COMP:11605"/>
        <dbReference type="ChEBI" id="CHEBI:15378"/>
        <dbReference type="ChEBI" id="CHEBI:30013"/>
        <dbReference type="ChEBI" id="CHEBI:30616"/>
        <dbReference type="ChEBI" id="CHEBI:61977"/>
        <dbReference type="ChEBI" id="CHEBI:456216"/>
        <dbReference type="EC" id="2.7.11.1"/>
    </reaction>
</comment>
<dbReference type="InterPro" id="IPR008271">
    <property type="entry name" value="Ser/Thr_kinase_AS"/>
</dbReference>
<dbReference type="Pfam" id="PF00069">
    <property type="entry name" value="Pkinase"/>
    <property type="match status" value="2"/>
</dbReference>
<dbReference type="SMART" id="SM00710">
    <property type="entry name" value="PbH1"/>
    <property type="match status" value="9"/>
</dbReference>
<feature type="domain" description="Protein kinase" evidence="11">
    <location>
        <begin position="64"/>
        <end position="388"/>
    </location>
</feature>
<protein>
    <recommendedName>
        <fullName evidence="1">non-specific serine/threonine protein kinase</fullName>
        <ecNumber evidence="1">2.7.11.1</ecNumber>
    </recommendedName>
</protein>
<evidence type="ECO:0000313" key="12">
    <source>
        <dbReference type="EMBL" id="KAF5226609.1"/>
    </source>
</evidence>